<dbReference type="Pfam" id="PF00005">
    <property type="entry name" value="ABC_tran"/>
    <property type="match status" value="1"/>
</dbReference>
<accession>A0A2S7KPR4</accession>
<reference evidence="5 6" key="1">
    <citation type="submission" date="2016-11" db="EMBL/GenBank/DDBJ databases">
        <title>Trade-off between light-utilization and light-protection in marine flavobacteria.</title>
        <authorList>
            <person name="Kumagai Y."/>
        </authorList>
    </citation>
    <scope>NUCLEOTIDE SEQUENCE [LARGE SCALE GENOMIC DNA]</scope>
    <source>
        <strain evidence="5 6">NBRC 107741</strain>
    </source>
</reference>
<dbReference type="GO" id="GO:0016887">
    <property type="term" value="F:ATP hydrolysis activity"/>
    <property type="evidence" value="ECO:0007669"/>
    <property type="project" value="InterPro"/>
</dbReference>
<dbReference type="RefSeq" id="WP_181039976.1">
    <property type="nucleotide sequence ID" value="NZ_MQUB01000001.1"/>
</dbReference>
<evidence type="ECO:0000256" key="1">
    <source>
        <dbReference type="ARBA" id="ARBA00022448"/>
    </source>
</evidence>
<dbReference type="SMART" id="SM00382">
    <property type="entry name" value="AAA"/>
    <property type="match status" value="1"/>
</dbReference>
<keyword evidence="2" id="KW-0547">Nucleotide-binding</keyword>
<evidence type="ECO:0000256" key="3">
    <source>
        <dbReference type="ARBA" id="ARBA00022840"/>
    </source>
</evidence>
<dbReference type="EMBL" id="MQUB01000001">
    <property type="protein sequence ID" value="PQB04619.1"/>
    <property type="molecule type" value="Genomic_DNA"/>
</dbReference>
<evidence type="ECO:0000259" key="4">
    <source>
        <dbReference type="PROSITE" id="PS50893"/>
    </source>
</evidence>
<dbReference type="AlphaFoldDB" id="A0A2S7KPR4"/>
<dbReference type="PANTHER" id="PTHR42939:SF1">
    <property type="entry name" value="ABC TRANSPORTER ATP-BINDING PROTEIN ALBC-RELATED"/>
    <property type="match status" value="1"/>
</dbReference>
<dbReference type="SUPFAM" id="SSF52540">
    <property type="entry name" value="P-loop containing nucleoside triphosphate hydrolases"/>
    <property type="match status" value="1"/>
</dbReference>
<keyword evidence="6" id="KW-1185">Reference proteome</keyword>
<proteinExistence type="predicted"/>
<dbReference type="PROSITE" id="PS50893">
    <property type="entry name" value="ABC_TRANSPORTER_2"/>
    <property type="match status" value="1"/>
</dbReference>
<dbReference type="Proteomes" id="UP000239800">
    <property type="component" value="Unassembled WGS sequence"/>
</dbReference>
<comment type="caution">
    <text evidence="5">The sequence shown here is derived from an EMBL/GenBank/DDBJ whole genome shotgun (WGS) entry which is preliminary data.</text>
</comment>
<evidence type="ECO:0000313" key="5">
    <source>
        <dbReference type="EMBL" id="PQB04619.1"/>
    </source>
</evidence>
<dbReference type="InterPro" id="IPR003439">
    <property type="entry name" value="ABC_transporter-like_ATP-bd"/>
</dbReference>
<name>A0A2S7KPR4_9FLAO</name>
<organism evidence="5 6">
    <name type="scientific">Aureitalea marina</name>
    <dbReference type="NCBI Taxonomy" id="930804"/>
    <lineage>
        <taxon>Bacteria</taxon>
        <taxon>Pseudomonadati</taxon>
        <taxon>Bacteroidota</taxon>
        <taxon>Flavobacteriia</taxon>
        <taxon>Flavobacteriales</taxon>
        <taxon>Flavobacteriaceae</taxon>
        <taxon>Aureitalea</taxon>
    </lineage>
</organism>
<dbReference type="InterPro" id="IPR051782">
    <property type="entry name" value="ABC_Transporter_VariousFunc"/>
</dbReference>
<keyword evidence="1" id="KW-0813">Transport</keyword>
<evidence type="ECO:0000313" key="6">
    <source>
        <dbReference type="Proteomes" id="UP000239800"/>
    </source>
</evidence>
<protein>
    <recommendedName>
        <fullName evidence="4">ABC transporter domain-containing protein</fullName>
    </recommendedName>
</protein>
<keyword evidence="3" id="KW-0067">ATP-binding</keyword>
<dbReference type="PANTHER" id="PTHR42939">
    <property type="entry name" value="ABC TRANSPORTER ATP-BINDING PROTEIN ALBC-RELATED"/>
    <property type="match status" value="1"/>
</dbReference>
<evidence type="ECO:0000256" key="2">
    <source>
        <dbReference type="ARBA" id="ARBA00022741"/>
    </source>
</evidence>
<dbReference type="GO" id="GO:0005524">
    <property type="term" value="F:ATP binding"/>
    <property type="evidence" value="ECO:0007669"/>
    <property type="project" value="UniProtKB-KW"/>
</dbReference>
<feature type="domain" description="ABC transporter" evidence="4">
    <location>
        <begin position="3"/>
        <end position="217"/>
    </location>
</feature>
<sequence length="218" mass="24742">MVFELRHISKSYGSRAILNSVSLQVDTGEVIGIFGRNGCGKTTLFQCIAGQISSSISIVVDGESVHPKNLLLNGILGYVPQQPFLPAHVKIRDLIPLYLKEEADQDLLYYDPILSGLMNNRPGELSIGERKITELLLVGNLRRPVLILDEPFTMLEPIQIERAKELILQWASHSAILISDHYYREVEAITDRNMVLEEGIGHWIRDQSDWNKFDYRID</sequence>
<gene>
    <name evidence="5" type="ORF">BST85_06705</name>
</gene>
<dbReference type="InterPro" id="IPR027417">
    <property type="entry name" value="P-loop_NTPase"/>
</dbReference>
<dbReference type="Gene3D" id="3.40.50.300">
    <property type="entry name" value="P-loop containing nucleotide triphosphate hydrolases"/>
    <property type="match status" value="1"/>
</dbReference>
<dbReference type="InterPro" id="IPR003593">
    <property type="entry name" value="AAA+_ATPase"/>
</dbReference>